<dbReference type="Proteomes" id="UP001249076">
    <property type="component" value="Unassembled WGS sequence"/>
</dbReference>
<keyword evidence="6" id="KW-0677">Repeat</keyword>
<keyword evidence="5 9" id="KW-0808">Transferase</keyword>
<dbReference type="SUPFAM" id="SSF53756">
    <property type="entry name" value="UDP-Glycosyltransferase/glycogen phosphorylase"/>
    <property type="match status" value="1"/>
</dbReference>
<dbReference type="InterPro" id="IPR011990">
    <property type="entry name" value="TPR-like_helical_dom_sf"/>
</dbReference>
<evidence type="ECO:0000256" key="5">
    <source>
        <dbReference type="ARBA" id="ARBA00022679"/>
    </source>
</evidence>
<dbReference type="PANTHER" id="PTHR44835">
    <property type="entry name" value="UDP-N-ACETYLGLUCOSAMINE--PEPTIDE N-ACETYLGLUCOSAMINYLTRANSFERASE SPINDLY-RELATED"/>
    <property type="match status" value="1"/>
</dbReference>
<organism evidence="9 10">
    <name type="scientific">Acidovorax delafieldii</name>
    <name type="common">Pseudomonas delafieldii</name>
    <dbReference type="NCBI Taxonomy" id="47920"/>
    <lineage>
        <taxon>Bacteria</taxon>
        <taxon>Pseudomonadati</taxon>
        <taxon>Pseudomonadota</taxon>
        <taxon>Betaproteobacteria</taxon>
        <taxon>Burkholderiales</taxon>
        <taxon>Comamonadaceae</taxon>
        <taxon>Acidovorax</taxon>
    </lineage>
</organism>
<keyword evidence="4" id="KW-0328">Glycosyltransferase</keyword>
<dbReference type="PANTHER" id="PTHR44835:SF1">
    <property type="entry name" value="PROTEIN O-GLCNAC TRANSFERASE"/>
    <property type="match status" value="1"/>
</dbReference>
<evidence type="ECO:0000256" key="1">
    <source>
        <dbReference type="ARBA" id="ARBA00004922"/>
    </source>
</evidence>
<comment type="pathway">
    <text evidence="1">Protein modification; protein glycosylation.</text>
</comment>
<protein>
    <recommendedName>
        <fullName evidence="3">protein O-GlcNAc transferase</fullName>
        <ecNumber evidence="3">2.4.1.255</ecNumber>
    </recommendedName>
</protein>
<sequence>MAHWTLPHSLQIGSQVHLKNTAQNDPRLHAALAAADWPLLTRLCRQILRKNGRSLGAHRLLGFSLHKQRQFEAALKAYRQAYAYWPGDAELLINYANTLIEQAYNYDALPHLEKVCELQPLHAVAWIKLAECCYLIGLHSKGFDASRKAVELATSTPEQVSALMQSAIHRRELGQVREAVEDCERAIALSPKDPGNYTNKLLFMLADPTVTADQLAHAAREFGAVFEPSLKPQWPSFESHRGTPWQRLKIGFLSPDFRVHSVMYFVEGLLAQLDRRQFEVFAFFLFARGDHVTERVERHADHFVNLAGYTPQQQAEAVRAHGIDILVELAGHTGNNGLLAMAHKAAPVQVSWLGFPATTGLTAVDYKFTDEVTDPPDAQTQYTEQLYRLPTLFASYRPMSRNPLWRYQPRYQVRPTPALENNCITFGSCNNLGKLTDQVLTLWGKILAAVPNSRLLIEGKNLERPDFADAYRARCGSLGLNPSQLDLIPLRHENQYLTYHRIDIALDPFPLTGGTTTFDVLWMGVPIVSMVGDSFKSRMGVSLLTYLGRTEWLADCPDDYVRIACALASDPQALNALRQGLRAEVEASALMREDIFNHHFGEGLRVMWLRWLAQTEHPNDEQAQAQAIESWLPGFPEEWSHPATPGVGMRPGLRIPLGEAHERLQALVNKAKEAPPPQRAESESAATKMESRHWIAVTELAEIVLSAVPHDPVALACLAEVEHAHGHTEFAVTYLRYATEAMKNLV</sequence>
<dbReference type="SUPFAM" id="SSF48452">
    <property type="entry name" value="TPR-like"/>
    <property type="match status" value="1"/>
</dbReference>
<keyword evidence="10" id="KW-1185">Reference proteome</keyword>
<evidence type="ECO:0000256" key="7">
    <source>
        <dbReference type="ARBA" id="ARBA00022803"/>
    </source>
</evidence>
<dbReference type="InterPro" id="IPR019734">
    <property type="entry name" value="TPR_rpt"/>
</dbReference>
<dbReference type="RefSeq" id="WP_209820612.1">
    <property type="nucleotide sequence ID" value="NZ_JAVDTS010000009.1"/>
</dbReference>
<dbReference type="Gene3D" id="3.40.50.2000">
    <property type="entry name" value="Glycogen Phosphorylase B"/>
    <property type="match status" value="1"/>
</dbReference>
<gene>
    <name evidence="9" type="ORF">J2W93_004469</name>
</gene>
<comment type="caution">
    <text evidence="9">The sequence shown here is derived from an EMBL/GenBank/DDBJ whole genome shotgun (WGS) entry which is preliminary data.</text>
</comment>
<dbReference type="EC" id="2.4.1.255" evidence="3"/>
<evidence type="ECO:0000256" key="3">
    <source>
        <dbReference type="ARBA" id="ARBA00011970"/>
    </source>
</evidence>
<dbReference type="SMART" id="SM00028">
    <property type="entry name" value="TPR"/>
    <property type="match status" value="5"/>
</dbReference>
<dbReference type="GO" id="GO:0016740">
    <property type="term" value="F:transferase activity"/>
    <property type="evidence" value="ECO:0007669"/>
    <property type="project" value="UniProtKB-KW"/>
</dbReference>
<proteinExistence type="inferred from homology"/>
<dbReference type="InterPro" id="IPR029489">
    <property type="entry name" value="OGT/SEC/SPY_C"/>
</dbReference>
<evidence type="ECO:0000313" key="9">
    <source>
        <dbReference type="EMBL" id="MDR6839601.1"/>
    </source>
</evidence>
<evidence type="ECO:0000256" key="2">
    <source>
        <dbReference type="ARBA" id="ARBA00005386"/>
    </source>
</evidence>
<keyword evidence="7" id="KW-0802">TPR repeat</keyword>
<dbReference type="Gene3D" id="1.25.40.10">
    <property type="entry name" value="Tetratricopeptide repeat domain"/>
    <property type="match status" value="1"/>
</dbReference>
<evidence type="ECO:0000259" key="8">
    <source>
        <dbReference type="Pfam" id="PF13844"/>
    </source>
</evidence>
<evidence type="ECO:0000256" key="4">
    <source>
        <dbReference type="ARBA" id="ARBA00022676"/>
    </source>
</evidence>
<feature type="domain" description="O-GlcNAc transferase C-terminal" evidence="8">
    <location>
        <begin position="418"/>
        <end position="592"/>
    </location>
</feature>
<dbReference type="Gene3D" id="3.40.50.11380">
    <property type="match status" value="1"/>
</dbReference>
<evidence type="ECO:0000256" key="6">
    <source>
        <dbReference type="ARBA" id="ARBA00022737"/>
    </source>
</evidence>
<reference evidence="9 10" key="1">
    <citation type="submission" date="2023-07" db="EMBL/GenBank/DDBJ databases">
        <title>Sorghum-associated microbial communities from plants grown in Nebraska, USA.</title>
        <authorList>
            <person name="Schachtman D."/>
        </authorList>
    </citation>
    <scope>NUCLEOTIDE SEQUENCE [LARGE SCALE GENOMIC DNA]</scope>
    <source>
        <strain evidence="9 10">BE105</strain>
    </source>
</reference>
<dbReference type="EMBL" id="JAVDTS010000009">
    <property type="protein sequence ID" value="MDR6839601.1"/>
    <property type="molecule type" value="Genomic_DNA"/>
</dbReference>
<feature type="domain" description="O-GlcNAc transferase C-terminal" evidence="8">
    <location>
        <begin position="239"/>
        <end position="393"/>
    </location>
</feature>
<dbReference type="InterPro" id="IPR051939">
    <property type="entry name" value="Glycosyltr_41/O-GlcNAc_trsf"/>
</dbReference>
<dbReference type="Pfam" id="PF13844">
    <property type="entry name" value="Glyco_transf_41"/>
    <property type="match status" value="2"/>
</dbReference>
<comment type="similarity">
    <text evidence="2">Belongs to the glycosyltransferase 41 family. O-GlcNAc transferase subfamily.</text>
</comment>
<name>A0ABU1RLE3_ACIDE</name>
<evidence type="ECO:0000313" key="10">
    <source>
        <dbReference type="Proteomes" id="UP001249076"/>
    </source>
</evidence>
<accession>A0ABU1RLE3</accession>